<comment type="caution">
    <text evidence="1">The sequence shown here is derived from an EMBL/GenBank/DDBJ whole genome shotgun (WGS) entry which is preliminary data.</text>
</comment>
<dbReference type="EMBL" id="LXQA010359713">
    <property type="protein sequence ID" value="MCI46588.1"/>
    <property type="molecule type" value="Genomic_DNA"/>
</dbReference>
<proteinExistence type="predicted"/>
<accession>A0A392SCK0</accession>
<sequence>MSRSRKFCSSHVALKEALQ</sequence>
<reference evidence="1 2" key="1">
    <citation type="journal article" date="2018" name="Front. Plant Sci.">
        <title>Red Clover (Trifolium pratense) and Zigzag Clover (T. medium) - A Picture of Genomic Similarities and Differences.</title>
        <authorList>
            <person name="Dluhosova J."/>
            <person name="Istvanek J."/>
            <person name="Nedelnik J."/>
            <person name="Repkova J."/>
        </authorList>
    </citation>
    <scope>NUCLEOTIDE SEQUENCE [LARGE SCALE GENOMIC DNA]</scope>
    <source>
        <strain evidence="2">cv. 10/8</strain>
        <tissue evidence="1">Leaf</tissue>
    </source>
</reference>
<keyword evidence="2" id="KW-1185">Reference proteome</keyword>
<evidence type="ECO:0000313" key="2">
    <source>
        <dbReference type="Proteomes" id="UP000265520"/>
    </source>
</evidence>
<organism evidence="1 2">
    <name type="scientific">Trifolium medium</name>
    <dbReference type="NCBI Taxonomy" id="97028"/>
    <lineage>
        <taxon>Eukaryota</taxon>
        <taxon>Viridiplantae</taxon>
        <taxon>Streptophyta</taxon>
        <taxon>Embryophyta</taxon>
        <taxon>Tracheophyta</taxon>
        <taxon>Spermatophyta</taxon>
        <taxon>Magnoliopsida</taxon>
        <taxon>eudicotyledons</taxon>
        <taxon>Gunneridae</taxon>
        <taxon>Pentapetalae</taxon>
        <taxon>rosids</taxon>
        <taxon>fabids</taxon>
        <taxon>Fabales</taxon>
        <taxon>Fabaceae</taxon>
        <taxon>Papilionoideae</taxon>
        <taxon>50 kb inversion clade</taxon>
        <taxon>NPAAA clade</taxon>
        <taxon>Hologalegina</taxon>
        <taxon>IRL clade</taxon>
        <taxon>Trifolieae</taxon>
        <taxon>Trifolium</taxon>
    </lineage>
</organism>
<dbReference type="AlphaFoldDB" id="A0A392SCK0"/>
<dbReference type="Proteomes" id="UP000265520">
    <property type="component" value="Unassembled WGS sequence"/>
</dbReference>
<feature type="non-terminal residue" evidence="1">
    <location>
        <position position="19"/>
    </location>
</feature>
<protein>
    <submittedName>
        <fullName evidence="1">Uncharacterized protein</fullName>
    </submittedName>
</protein>
<evidence type="ECO:0000313" key="1">
    <source>
        <dbReference type="EMBL" id="MCI46588.1"/>
    </source>
</evidence>
<name>A0A392SCK0_9FABA</name>